<protein>
    <submittedName>
        <fullName evidence="1">Uncharacterized protein</fullName>
    </submittedName>
</protein>
<gene>
    <name evidence="1" type="ORF">B0I32_114148</name>
</gene>
<dbReference type="AlphaFoldDB" id="A0A2T0MT34"/>
<sequence length="75" mass="8541">MLTSRNKCLHDGNHEEVLLLRTRIVLLMCRRLQLRLQLLTRAGRPGQIAGMFSGHPAARRTLRSILGRGRVRVSL</sequence>
<dbReference type="EMBL" id="PVNG01000014">
    <property type="protein sequence ID" value="PRX61779.1"/>
    <property type="molecule type" value="Genomic_DNA"/>
</dbReference>
<dbReference type="Proteomes" id="UP000238312">
    <property type="component" value="Unassembled WGS sequence"/>
</dbReference>
<proteinExistence type="predicted"/>
<reference evidence="1 2" key="1">
    <citation type="submission" date="2018-03" db="EMBL/GenBank/DDBJ databases">
        <title>Genomic Encyclopedia of Type Strains, Phase III (KMG-III): the genomes of soil and plant-associated and newly described type strains.</title>
        <authorList>
            <person name="Whitman W."/>
        </authorList>
    </citation>
    <scope>NUCLEOTIDE SEQUENCE [LARGE SCALE GENOMIC DNA]</scope>
    <source>
        <strain evidence="1 2">CGMCC 4.7104</strain>
    </source>
</reference>
<evidence type="ECO:0000313" key="2">
    <source>
        <dbReference type="Proteomes" id="UP000238312"/>
    </source>
</evidence>
<dbReference type="RefSeq" id="WP_106245648.1">
    <property type="nucleotide sequence ID" value="NZ_JBFAIB010000004.1"/>
</dbReference>
<keyword evidence="2" id="KW-1185">Reference proteome</keyword>
<accession>A0A2T0MT34</accession>
<name>A0A2T0MT34_9ACTN</name>
<organism evidence="1 2">
    <name type="scientific">Nonomuraea fuscirosea</name>
    <dbReference type="NCBI Taxonomy" id="1291556"/>
    <lineage>
        <taxon>Bacteria</taxon>
        <taxon>Bacillati</taxon>
        <taxon>Actinomycetota</taxon>
        <taxon>Actinomycetes</taxon>
        <taxon>Streptosporangiales</taxon>
        <taxon>Streptosporangiaceae</taxon>
        <taxon>Nonomuraea</taxon>
    </lineage>
</organism>
<evidence type="ECO:0000313" key="1">
    <source>
        <dbReference type="EMBL" id="PRX61779.1"/>
    </source>
</evidence>
<comment type="caution">
    <text evidence="1">The sequence shown here is derived from an EMBL/GenBank/DDBJ whole genome shotgun (WGS) entry which is preliminary data.</text>
</comment>